<organism evidence="8 9">
    <name type="scientific">Novosphingobium subterraneum</name>
    <dbReference type="NCBI Taxonomy" id="48936"/>
    <lineage>
        <taxon>Bacteria</taxon>
        <taxon>Pseudomonadati</taxon>
        <taxon>Pseudomonadota</taxon>
        <taxon>Alphaproteobacteria</taxon>
        <taxon>Sphingomonadales</taxon>
        <taxon>Sphingomonadaceae</taxon>
        <taxon>Novosphingobium</taxon>
    </lineage>
</organism>
<dbReference type="GO" id="GO:0015990">
    <property type="term" value="P:electron transport coupled proton transport"/>
    <property type="evidence" value="ECO:0007669"/>
    <property type="project" value="TreeGrafter"/>
</dbReference>
<protein>
    <submittedName>
        <fullName evidence="8">NADH/ubiquinone/plastoquinone (Complex I)</fullName>
    </submittedName>
</protein>
<dbReference type="PRINTS" id="PR01434">
    <property type="entry name" value="NADHDHGNASE5"/>
</dbReference>
<reference evidence="8 9" key="1">
    <citation type="submission" date="2014-10" db="EMBL/GenBank/DDBJ databases">
        <title>Draft genome sequence of Novosphingobium subterraneum DSM 12447.</title>
        <authorList>
            <person name="Gan H.M."/>
            <person name="Gan H.Y."/>
            <person name="Savka M.A."/>
        </authorList>
    </citation>
    <scope>NUCLEOTIDE SEQUENCE [LARGE SCALE GENOMIC DNA]</scope>
    <source>
        <strain evidence="8 9">DSM 12447</strain>
    </source>
</reference>
<dbReference type="GO" id="GO:0016020">
    <property type="term" value="C:membrane"/>
    <property type="evidence" value="ECO:0007669"/>
    <property type="project" value="UniProtKB-SubCell"/>
</dbReference>
<gene>
    <name evidence="8" type="ORF">NJ75_01254</name>
</gene>
<accession>A0A0B8ZPF8</accession>
<keyword evidence="2 5" id="KW-0812">Transmembrane</keyword>
<evidence type="ECO:0000256" key="4">
    <source>
        <dbReference type="ARBA" id="ARBA00023136"/>
    </source>
</evidence>
<dbReference type="RefSeq" id="WP_082013291.1">
    <property type="nucleotide sequence ID" value="NZ_JRVC01000005.1"/>
</dbReference>
<evidence type="ECO:0000256" key="1">
    <source>
        <dbReference type="ARBA" id="ARBA00004127"/>
    </source>
</evidence>
<feature type="transmembrane region" description="Helical" evidence="6">
    <location>
        <begin position="103"/>
        <end position="121"/>
    </location>
</feature>
<comment type="caution">
    <text evidence="8">The sequence shown here is derived from an EMBL/GenBank/DDBJ whole genome shotgun (WGS) entry which is preliminary data.</text>
</comment>
<dbReference type="PANTHER" id="PTHR42829:SF1">
    <property type="entry name" value="INORGANIC CARBON TRANSPORTER SUBUNIT DABB-RELATED"/>
    <property type="match status" value="1"/>
</dbReference>
<feature type="transmembrane region" description="Helical" evidence="6">
    <location>
        <begin position="49"/>
        <end position="66"/>
    </location>
</feature>
<dbReference type="InterPro" id="IPR003945">
    <property type="entry name" value="NU5C-like"/>
</dbReference>
<dbReference type="PANTHER" id="PTHR42829">
    <property type="entry name" value="NADH-UBIQUINONE OXIDOREDUCTASE CHAIN 5"/>
    <property type="match status" value="1"/>
</dbReference>
<evidence type="ECO:0000313" key="8">
    <source>
        <dbReference type="EMBL" id="KHS48066.1"/>
    </source>
</evidence>
<dbReference type="STRING" id="48936.NJ75_01254"/>
<keyword evidence="3 6" id="KW-1133">Transmembrane helix</keyword>
<dbReference type="InterPro" id="IPR001750">
    <property type="entry name" value="ND/Mrp_TM"/>
</dbReference>
<feature type="transmembrane region" description="Helical" evidence="6">
    <location>
        <begin position="161"/>
        <end position="188"/>
    </location>
</feature>
<evidence type="ECO:0000256" key="2">
    <source>
        <dbReference type="ARBA" id="ARBA00022692"/>
    </source>
</evidence>
<dbReference type="Proteomes" id="UP000031338">
    <property type="component" value="Unassembled WGS sequence"/>
</dbReference>
<feature type="domain" description="NADH:quinone oxidoreductase/Mrp antiporter transmembrane" evidence="7">
    <location>
        <begin position="110"/>
        <end position="315"/>
    </location>
</feature>
<feature type="transmembrane region" description="Helical" evidence="6">
    <location>
        <begin position="209"/>
        <end position="228"/>
    </location>
</feature>
<keyword evidence="4 6" id="KW-0472">Membrane</keyword>
<dbReference type="GO" id="GO:0012505">
    <property type="term" value="C:endomembrane system"/>
    <property type="evidence" value="ECO:0007669"/>
    <property type="project" value="UniProtKB-SubCell"/>
</dbReference>
<dbReference type="GO" id="GO:0042773">
    <property type="term" value="P:ATP synthesis coupled electron transport"/>
    <property type="evidence" value="ECO:0007669"/>
    <property type="project" value="InterPro"/>
</dbReference>
<feature type="transmembrane region" description="Helical" evidence="6">
    <location>
        <begin position="349"/>
        <end position="367"/>
    </location>
</feature>
<feature type="transmembrane region" description="Helical" evidence="6">
    <location>
        <begin position="379"/>
        <end position="398"/>
    </location>
</feature>
<name>A0A0B8ZPF8_9SPHN</name>
<dbReference type="Pfam" id="PF00361">
    <property type="entry name" value="Proton_antipo_M"/>
    <property type="match status" value="1"/>
</dbReference>
<feature type="transmembrane region" description="Helical" evidence="6">
    <location>
        <begin position="326"/>
        <end position="343"/>
    </location>
</feature>
<keyword evidence="9" id="KW-1185">Reference proteome</keyword>
<dbReference type="GO" id="GO:0008137">
    <property type="term" value="F:NADH dehydrogenase (ubiquinone) activity"/>
    <property type="evidence" value="ECO:0007669"/>
    <property type="project" value="InterPro"/>
</dbReference>
<keyword evidence="8" id="KW-0830">Ubiquinone</keyword>
<feature type="transmembrane region" description="Helical" evidence="6">
    <location>
        <begin position="133"/>
        <end position="155"/>
    </location>
</feature>
<dbReference type="PATRIC" id="fig|48936.3.peg.1257"/>
<feature type="transmembrane region" description="Helical" evidence="6">
    <location>
        <begin position="266"/>
        <end position="288"/>
    </location>
</feature>
<dbReference type="EMBL" id="JRVC01000005">
    <property type="protein sequence ID" value="KHS48066.1"/>
    <property type="molecule type" value="Genomic_DNA"/>
</dbReference>
<feature type="transmembrane region" description="Helical" evidence="6">
    <location>
        <begin position="78"/>
        <end position="97"/>
    </location>
</feature>
<dbReference type="AlphaFoldDB" id="A0A0B8ZPF8"/>
<evidence type="ECO:0000256" key="3">
    <source>
        <dbReference type="ARBA" id="ARBA00022989"/>
    </source>
</evidence>
<evidence type="ECO:0000256" key="5">
    <source>
        <dbReference type="RuleBase" id="RU000320"/>
    </source>
</evidence>
<sequence>MNPTTMTAPATKRGLALRLKPADWPVFALGSLLAATIATGHAMVTTPGVALSGLGILIAVVVLAFSRRQLRADRRSDSFTRLATSLAIATVLLGLTADAMLLAAAWIVSGRLMAGLIGHVGEWSEARDAARRATIAFTIGDVALIGAVTLLSIAAGSSDIVAIRSVAVGSSSLLTTAAAFLLVIAALARCAIPPFSNWLMRSLAAPTPVSALMHAGFVNAGGFLLIQFAPVLEASPHARYALFATGVVAALVGSAIMLVRADVKGSLAASTIAQMGFMLLTVALGAYAAALWHMVAHGLFKAWLFLGSAGTISTRPTRSKGLAQPWPALIALATIVGAIFLIEARRADALLPVCLALTALLSAMAVASRSLPRGPLGAVVALMPGALIALNAAVLVLMTALQPDAAQPLLSPYGQLGILSLFLTGWVWQQRIVSGEQALPPSLFARLLHAGNALTTSTPVSTTVIAKD</sequence>
<feature type="transmembrane region" description="Helical" evidence="6">
    <location>
        <begin position="22"/>
        <end position="43"/>
    </location>
</feature>
<evidence type="ECO:0000259" key="7">
    <source>
        <dbReference type="Pfam" id="PF00361"/>
    </source>
</evidence>
<comment type="subcellular location">
    <subcellularLocation>
        <location evidence="1">Endomembrane system</location>
        <topology evidence="1">Multi-pass membrane protein</topology>
    </subcellularLocation>
    <subcellularLocation>
        <location evidence="5">Membrane</location>
        <topology evidence="5">Multi-pass membrane protein</topology>
    </subcellularLocation>
</comment>
<feature type="transmembrane region" description="Helical" evidence="6">
    <location>
        <begin position="240"/>
        <end position="259"/>
    </location>
</feature>
<evidence type="ECO:0000256" key="6">
    <source>
        <dbReference type="SAM" id="Phobius"/>
    </source>
</evidence>
<dbReference type="GO" id="GO:0003954">
    <property type="term" value="F:NADH dehydrogenase activity"/>
    <property type="evidence" value="ECO:0007669"/>
    <property type="project" value="TreeGrafter"/>
</dbReference>
<evidence type="ECO:0000313" key="9">
    <source>
        <dbReference type="Proteomes" id="UP000031338"/>
    </source>
</evidence>
<proteinExistence type="predicted"/>